<feature type="domain" description="Type II secretion system protein GspF" evidence="7">
    <location>
        <begin position="131"/>
        <end position="236"/>
    </location>
</feature>
<evidence type="ECO:0000256" key="1">
    <source>
        <dbReference type="ARBA" id="ARBA00004651"/>
    </source>
</evidence>
<evidence type="ECO:0000313" key="9">
    <source>
        <dbReference type="Proteomes" id="UP001597079"/>
    </source>
</evidence>
<gene>
    <name evidence="8" type="ORF">ACFSB2_15265</name>
</gene>
<reference evidence="9" key="1">
    <citation type="journal article" date="2019" name="Int. J. Syst. Evol. Microbiol.">
        <title>The Global Catalogue of Microorganisms (GCM) 10K type strain sequencing project: providing services to taxonomists for standard genome sequencing and annotation.</title>
        <authorList>
            <consortium name="The Broad Institute Genomics Platform"/>
            <consortium name="The Broad Institute Genome Sequencing Center for Infectious Disease"/>
            <person name="Wu L."/>
            <person name="Ma J."/>
        </authorList>
    </citation>
    <scope>NUCLEOTIDE SEQUENCE [LARGE SCALE GENOMIC DNA]</scope>
    <source>
        <strain evidence="9">CGMCC 1.12286</strain>
    </source>
</reference>
<evidence type="ECO:0000256" key="3">
    <source>
        <dbReference type="ARBA" id="ARBA00022692"/>
    </source>
</evidence>
<dbReference type="Pfam" id="PF00482">
    <property type="entry name" value="T2SSF"/>
    <property type="match status" value="1"/>
</dbReference>
<organism evidence="8 9">
    <name type="scientific">Alicyclobacillus fodiniaquatilis</name>
    <dbReference type="NCBI Taxonomy" id="1661150"/>
    <lineage>
        <taxon>Bacteria</taxon>
        <taxon>Bacillati</taxon>
        <taxon>Bacillota</taxon>
        <taxon>Bacilli</taxon>
        <taxon>Bacillales</taxon>
        <taxon>Alicyclobacillaceae</taxon>
        <taxon>Alicyclobacillus</taxon>
    </lineage>
</organism>
<feature type="transmembrane region" description="Helical" evidence="6">
    <location>
        <begin position="239"/>
        <end position="263"/>
    </location>
</feature>
<keyword evidence="3 6" id="KW-0812">Transmembrane</keyword>
<sequence>MLLLVGFGVFVVLSGALLAQAKIAAIQSVVSDIKTAFQGRSRGTLRTSLLHKMYGKYQVMIDQTQVSTTPQALERKQWIFGGGGAIAGYALGHHIILALIFGGLGFVYPVQDLKSKAKRIQKAISAEMRPFLLFLTIQIETGAGNIEALRNVRRRLEGPLGDIIDHVMAMLRTKTFSEALLWAAERTGHEDFRTIAIVIQQGNRYGSSIQESLRSAMRTLDDEEETNKMKQVASYKFGIYTKFIGFFAMPLLLDILLFVWQMISGVFTQI</sequence>
<dbReference type="Proteomes" id="UP001597079">
    <property type="component" value="Unassembled WGS sequence"/>
</dbReference>
<dbReference type="PANTHER" id="PTHR35007:SF4">
    <property type="entry name" value="CONSERVED TRANSMEMBRANE PROTEIN-RELATED"/>
    <property type="match status" value="1"/>
</dbReference>
<evidence type="ECO:0000256" key="6">
    <source>
        <dbReference type="SAM" id="Phobius"/>
    </source>
</evidence>
<protein>
    <submittedName>
        <fullName evidence="8">Type II secretion system F family protein</fullName>
    </submittedName>
</protein>
<dbReference type="InterPro" id="IPR018076">
    <property type="entry name" value="T2SS_GspF_dom"/>
</dbReference>
<dbReference type="RefSeq" id="WP_377943955.1">
    <property type="nucleotide sequence ID" value="NZ_JBHUCX010000043.1"/>
</dbReference>
<comment type="subcellular location">
    <subcellularLocation>
        <location evidence="1">Cell membrane</location>
        <topology evidence="1">Multi-pass membrane protein</topology>
    </subcellularLocation>
</comment>
<dbReference type="PANTHER" id="PTHR35007">
    <property type="entry name" value="INTEGRAL MEMBRANE PROTEIN-RELATED"/>
    <property type="match status" value="1"/>
</dbReference>
<keyword evidence="9" id="KW-1185">Reference proteome</keyword>
<evidence type="ECO:0000313" key="8">
    <source>
        <dbReference type="EMBL" id="MFD1676062.1"/>
    </source>
</evidence>
<evidence type="ECO:0000259" key="7">
    <source>
        <dbReference type="Pfam" id="PF00482"/>
    </source>
</evidence>
<dbReference type="EMBL" id="JBHUCX010000043">
    <property type="protein sequence ID" value="MFD1676062.1"/>
    <property type="molecule type" value="Genomic_DNA"/>
</dbReference>
<evidence type="ECO:0000256" key="2">
    <source>
        <dbReference type="ARBA" id="ARBA00022475"/>
    </source>
</evidence>
<evidence type="ECO:0000256" key="5">
    <source>
        <dbReference type="ARBA" id="ARBA00023136"/>
    </source>
</evidence>
<keyword evidence="4 6" id="KW-1133">Transmembrane helix</keyword>
<name>A0ABW4JI82_9BACL</name>
<feature type="transmembrane region" description="Helical" evidence="6">
    <location>
        <begin position="86"/>
        <end position="110"/>
    </location>
</feature>
<proteinExistence type="predicted"/>
<evidence type="ECO:0000256" key="4">
    <source>
        <dbReference type="ARBA" id="ARBA00022989"/>
    </source>
</evidence>
<keyword evidence="5 6" id="KW-0472">Membrane</keyword>
<accession>A0ABW4JI82</accession>
<keyword evidence="2" id="KW-1003">Cell membrane</keyword>
<comment type="caution">
    <text evidence="8">The sequence shown here is derived from an EMBL/GenBank/DDBJ whole genome shotgun (WGS) entry which is preliminary data.</text>
</comment>